<evidence type="ECO:0000256" key="17">
    <source>
        <dbReference type="SAM" id="SignalP"/>
    </source>
</evidence>
<dbReference type="Proteomes" id="UP000719412">
    <property type="component" value="Unassembled WGS sequence"/>
</dbReference>
<keyword evidence="11" id="KW-0458">Lysosome</keyword>
<feature type="domain" description="Beta-mannosidase Ig-fold" evidence="19">
    <location>
        <begin position="898"/>
        <end position="973"/>
    </location>
</feature>
<accession>A0A8J6HKE6</accession>
<protein>
    <recommendedName>
        <fullName evidence="15">Beta-mannosidase B</fullName>
        <ecNumber evidence="6">3.2.1.25</ecNumber>
    </recommendedName>
    <alternativeName>
        <fullName evidence="13">Mannanase</fullName>
    </alternativeName>
    <alternativeName>
        <fullName evidence="16">Mannanase B</fullName>
    </alternativeName>
</protein>
<dbReference type="SUPFAM" id="SSF49303">
    <property type="entry name" value="beta-Galactosidase/glucuronidase domain"/>
    <property type="match status" value="1"/>
</dbReference>
<dbReference type="GO" id="GO:0005764">
    <property type="term" value="C:lysosome"/>
    <property type="evidence" value="ECO:0007669"/>
    <property type="project" value="UniProtKB-SubCell"/>
</dbReference>
<evidence type="ECO:0000256" key="14">
    <source>
        <dbReference type="ARBA" id="ARBA00038429"/>
    </source>
</evidence>
<evidence type="ECO:0000256" key="10">
    <source>
        <dbReference type="ARBA" id="ARBA00023180"/>
    </source>
</evidence>
<feature type="domain" description="Glycoside hydrolase family 2 immunoglobulin-like beta-sandwich" evidence="18">
    <location>
        <begin position="231"/>
        <end position="329"/>
    </location>
</feature>
<evidence type="ECO:0000259" key="18">
    <source>
        <dbReference type="Pfam" id="PF00703"/>
    </source>
</evidence>
<evidence type="ECO:0000259" key="19">
    <source>
        <dbReference type="Pfam" id="PF17753"/>
    </source>
</evidence>
<feature type="chain" id="PRO_5035291805" description="Beta-mannosidase B" evidence="17">
    <location>
        <begin position="20"/>
        <end position="977"/>
    </location>
</feature>
<comment type="catalytic activity">
    <reaction evidence="1">
        <text>Hydrolysis of terminal, non-reducing beta-D-mannose residues in beta-D-mannosides.</text>
        <dbReference type="EC" id="3.2.1.25"/>
    </reaction>
</comment>
<evidence type="ECO:0000256" key="11">
    <source>
        <dbReference type="ARBA" id="ARBA00023228"/>
    </source>
</evidence>
<dbReference type="GO" id="GO:0006516">
    <property type="term" value="P:glycoprotein catabolic process"/>
    <property type="evidence" value="ECO:0007669"/>
    <property type="project" value="TreeGrafter"/>
</dbReference>
<dbReference type="InterPro" id="IPR017853">
    <property type="entry name" value="GH"/>
</dbReference>
<evidence type="ECO:0000313" key="23">
    <source>
        <dbReference type="Proteomes" id="UP000719412"/>
    </source>
</evidence>
<dbReference type="GO" id="GO:0005576">
    <property type="term" value="C:extracellular region"/>
    <property type="evidence" value="ECO:0007669"/>
    <property type="project" value="UniProtKB-SubCell"/>
</dbReference>
<name>A0A8J6HKE6_TENMO</name>
<dbReference type="Gene3D" id="3.20.20.80">
    <property type="entry name" value="Glycosidases"/>
    <property type="match status" value="1"/>
</dbReference>
<comment type="similarity">
    <text evidence="14">Belongs to the glycosyl hydrolase 2 family. Beta-mannosidase B subfamily.</text>
</comment>
<dbReference type="InterPro" id="IPR006102">
    <property type="entry name" value="Ig-like_GH2"/>
</dbReference>
<organism evidence="22 23">
    <name type="scientific">Tenebrio molitor</name>
    <name type="common">Yellow mealworm beetle</name>
    <dbReference type="NCBI Taxonomy" id="7067"/>
    <lineage>
        <taxon>Eukaryota</taxon>
        <taxon>Metazoa</taxon>
        <taxon>Ecdysozoa</taxon>
        <taxon>Arthropoda</taxon>
        <taxon>Hexapoda</taxon>
        <taxon>Insecta</taxon>
        <taxon>Pterygota</taxon>
        <taxon>Neoptera</taxon>
        <taxon>Endopterygota</taxon>
        <taxon>Coleoptera</taxon>
        <taxon>Polyphaga</taxon>
        <taxon>Cucujiformia</taxon>
        <taxon>Tenebrionidae</taxon>
        <taxon>Tenebrio</taxon>
    </lineage>
</organism>
<evidence type="ECO:0000256" key="8">
    <source>
        <dbReference type="ARBA" id="ARBA00022729"/>
    </source>
</evidence>
<proteinExistence type="inferred from homology"/>
<dbReference type="SUPFAM" id="SSF51445">
    <property type="entry name" value="(Trans)glycosidases"/>
    <property type="match status" value="1"/>
</dbReference>
<dbReference type="GO" id="GO:0004567">
    <property type="term" value="F:beta-mannosidase activity"/>
    <property type="evidence" value="ECO:0007669"/>
    <property type="project" value="UniProtKB-EC"/>
</dbReference>
<keyword evidence="7" id="KW-0964">Secreted</keyword>
<keyword evidence="9" id="KW-0378">Hydrolase</keyword>
<comment type="pathway">
    <text evidence="4">Glycan metabolism; N-glycan degradation.</text>
</comment>
<dbReference type="InterPro" id="IPR013783">
    <property type="entry name" value="Ig-like_fold"/>
</dbReference>
<dbReference type="FunFam" id="2.60.40.10:FF:000650">
    <property type="entry name" value="Mannosidase beta"/>
    <property type="match status" value="1"/>
</dbReference>
<keyword evidence="12" id="KW-0326">Glycosidase</keyword>
<evidence type="ECO:0000256" key="13">
    <source>
        <dbReference type="ARBA" id="ARBA00033445"/>
    </source>
</evidence>
<feature type="domain" description="Mannosidase Ig/CBM-like" evidence="20">
    <location>
        <begin position="787"/>
        <end position="877"/>
    </location>
</feature>
<evidence type="ECO:0000313" key="22">
    <source>
        <dbReference type="EMBL" id="KAH0815666.1"/>
    </source>
</evidence>
<dbReference type="InterPro" id="IPR041625">
    <property type="entry name" value="Beta-mannosidase_Ig"/>
</dbReference>
<sequence>MATVLVVLFLLKALTVSYSAEIANLSGEWTVSEATGKYANLKATVPGGIYTDLMNNKIIGDIFYGNNDTETRWVAEASWTYKREFLVDDGLLNHNTVNLVFEGLDTFSTILINNVEIGTSQNMFVRYIFDVKEVLQSGNNTIEVRFASPIKMADNVTSKQDYTVPPKCPATQYRGECHVNQIRKMQASFSWDWGPAFPSMGIWKEVYLEAFNSSVVRYLMADHQDAPNTTDSWLVTISAYLSAKKGETIVGKLLYKLQTDVSLIQEVVDVNHTSDNGDDVRVDFSVEIAKIAVRSWWPNGYGEQKLYNLSAEFRNGDETSTKSVRIGFREIELVQEKIGRKLRRAMDVCVCLVGADGRVVEGRINTLSATTARSARVRVPSRKGAHGCISIVYVCECEVEWAKERIGKMELEKGKIADRKGTGLSFYFKVNGMPIFAKGANEIPLDVLPERGQNPETVSRILESAHATNMNMLRVWGGGVYESDYFYDKADELGILIWQDFMFACAMYPTYPEYLNNVAAEVRHQVKRLNSHPSIALWAGNNENEVALMTNWYGTHSNLTLYKDDYIKLYIDTIEPELRKVTDSVIFLSSSPTNGKESVQEHYLASNPQDPLYGDVHFYNYLVNSLEPETYPIPRFASEFGYQSLPDVDAWMTATDNLTDLDPDSNFMEHRQHHPIGNAENTLLISYQLTLNKSIDDYYKTYIFYSQIVQAMSIKFESEYYRSFMGRVDSQGRGNTMGALFWQLNDVWVAPTWSSIDYTGQWKMLQYFAKEFFAPTIVTSYLDVSRQLRIYAVSEVASLIGTTLDAVLLVQVYNWNSFKVVTATTMNATLEYGKSLEVGVVDTDVYLQTIGCGSLPDARNNCFFYLTLTASGSVIAPHNLALATSLKESNLVKTKVEVASVKQVDDEGFKFEVTVNADGISLFVWLDSHGIRGRFGENGFAQVIPTMQVVFQADEKTSASILEKAITVTHLNNEQYQ</sequence>
<dbReference type="FunFam" id="2.60.120.260:FF:000060">
    <property type="entry name" value="Probable beta-mannosidase"/>
    <property type="match status" value="1"/>
</dbReference>
<evidence type="ECO:0000256" key="6">
    <source>
        <dbReference type="ARBA" id="ARBA00012754"/>
    </source>
</evidence>
<evidence type="ECO:0000256" key="3">
    <source>
        <dbReference type="ARBA" id="ARBA00004613"/>
    </source>
</evidence>
<evidence type="ECO:0000256" key="1">
    <source>
        <dbReference type="ARBA" id="ARBA00000829"/>
    </source>
</evidence>
<comment type="subcellular location">
    <subcellularLocation>
        <location evidence="2">Lysosome</location>
    </subcellularLocation>
    <subcellularLocation>
        <location evidence="3">Secreted</location>
    </subcellularLocation>
</comment>
<dbReference type="GO" id="GO:0005975">
    <property type="term" value="P:carbohydrate metabolic process"/>
    <property type="evidence" value="ECO:0007669"/>
    <property type="project" value="InterPro"/>
</dbReference>
<dbReference type="Pfam" id="PF22666">
    <property type="entry name" value="Glyco_hydro_2_N2"/>
    <property type="match status" value="1"/>
</dbReference>
<evidence type="ECO:0000256" key="7">
    <source>
        <dbReference type="ARBA" id="ARBA00022525"/>
    </source>
</evidence>
<evidence type="ECO:0000256" key="5">
    <source>
        <dbReference type="ARBA" id="ARBA00011738"/>
    </source>
</evidence>
<dbReference type="Gene3D" id="2.60.40.10">
    <property type="entry name" value="Immunoglobulins"/>
    <property type="match status" value="2"/>
</dbReference>
<dbReference type="Pfam" id="PF00703">
    <property type="entry name" value="Glyco_hydro_2"/>
    <property type="match status" value="1"/>
</dbReference>
<dbReference type="EMBL" id="JABDTM020022769">
    <property type="protein sequence ID" value="KAH0815666.1"/>
    <property type="molecule type" value="Genomic_DNA"/>
</dbReference>
<dbReference type="InterPro" id="IPR050887">
    <property type="entry name" value="Beta-mannosidase_GH2"/>
</dbReference>
<dbReference type="EC" id="3.2.1.25" evidence="6"/>
<dbReference type="PANTHER" id="PTHR43730">
    <property type="entry name" value="BETA-MANNOSIDASE"/>
    <property type="match status" value="1"/>
</dbReference>
<feature type="signal peptide" evidence="17">
    <location>
        <begin position="1"/>
        <end position="19"/>
    </location>
</feature>
<dbReference type="Pfam" id="PF17786">
    <property type="entry name" value="Mannosidase_ig"/>
    <property type="match status" value="1"/>
</dbReference>
<comment type="caution">
    <text evidence="22">The sequence shown here is derived from an EMBL/GenBank/DDBJ whole genome shotgun (WGS) entry which is preliminary data.</text>
</comment>
<dbReference type="InterPro" id="IPR008979">
    <property type="entry name" value="Galactose-bd-like_sf"/>
</dbReference>
<evidence type="ECO:0000256" key="16">
    <source>
        <dbReference type="ARBA" id="ARBA00041614"/>
    </source>
</evidence>
<feature type="domain" description="Beta-mannosidase-like galactose-binding" evidence="21">
    <location>
        <begin position="29"/>
        <end position="204"/>
    </location>
</feature>
<comment type="subunit">
    <text evidence="5">Homodimer.</text>
</comment>
<evidence type="ECO:0000256" key="9">
    <source>
        <dbReference type="ARBA" id="ARBA00022801"/>
    </source>
</evidence>
<reference evidence="22" key="1">
    <citation type="journal article" date="2020" name="J Insects Food Feed">
        <title>The yellow mealworm (Tenebrio molitor) genome: a resource for the emerging insects as food and feed industry.</title>
        <authorList>
            <person name="Eriksson T."/>
            <person name="Andere A."/>
            <person name="Kelstrup H."/>
            <person name="Emery V."/>
            <person name="Picard C."/>
        </authorList>
    </citation>
    <scope>NUCLEOTIDE SEQUENCE</scope>
    <source>
        <strain evidence="22">Stoneville</strain>
        <tissue evidence="22">Whole head</tissue>
    </source>
</reference>
<dbReference type="PANTHER" id="PTHR43730:SF1">
    <property type="entry name" value="BETA-MANNOSIDASE"/>
    <property type="match status" value="1"/>
</dbReference>
<evidence type="ECO:0000256" key="12">
    <source>
        <dbReference type="ARBA" id="ARBA00023295"/>
    </source>
</evidence>
<evidence type="ECO:0000259" key="21">
    <source>
        <dbReference type="Pfam" id="PF22666"/>
    </source>
</evidence>
<evidence type="ECO:0000256" key="4">
    <source>
        <dbReference type="ARBA" id="ARBA00004740"/>
    </source>
</evidence>
<evidence type="ECO:0000259" key="20">
    <source>
        <dbReference type="Pfam" id="PF17786"/>
    </source>
</evidence>
<dbReference type="AlphaFoldDB" id="A0A8J6HKE6"/>
<dbReference type="InterPro" id="IPR054593">
    <property type="entry name" value="Beta-mannosidase-like_N2"/>
</dbReference>
<reference evidence="22" key="2">
    <citation type="submission" date="2021-08" db="EMBL/GenBank/DDBJ databases">
        <authorList>
            <person name="Eriksson T."/>
        </authorList>
    </citation>
    <scope>NUCLEOTIDE SEQUENCE</scope>
    <source>
        <strain evidence="22">Stoneville</strain>
        <tissue evidence="22">Whole head</tissue>
    </source>
</reference>
<keyword evidence="10" id="KW-0325">Glycoprotein</keyword>
<dbReference type="InterPro" id="IPR036156">
    <property type="entry name" value="Beta-gal/glucu_dom_sf"/>
</dbReference>
<evidence type="ECO:0000256" key="15">
    <source>
        <dbReference type="ARBA" id="ARBA00041069"/>
    </source>
</evidence>
<dbReference type="FunFam" id="3.20.20.80:FF:000035">
    <property type="entry name" value="Mannosidase beta"/>
    <property type="match status" value="1"/>
</dbReference>
<dbReference type="Pfam" id="PF17753">
    <property type="entry name" value="Ig_mannosidase"/>
    <property type="match status" value="1"/>
</dbReference>
<dbReference type="InterPro" id="IPR041447">
    <property type="entry name" value="Mannosidase_ig"/>
</dbReference>
<gene>
    <name evidence="22" type="ORF">GEV33_007124</name>
</gene>
<dbReference type="Gene3D" id="2.60.120.260">
    <property type="entry name" value="Galactose-binding domain-like"/>
    <property type="match status" value="1"/>
</dbReference>
<keyword evidence="8 17" id="KW-0732">Signal</keyword>
<evidence type="ECO:0000256" key="2">
    <source>
        <dbReference type="ARBA" id="ARBA00004371"/>
    </source>
</evidence>
<dbReference type="SUPFAM" id="SSF49785">
    <property type="entry name" value="Galactose-binding domain-like"/>
    <property type="match status" value="1"/>
</dbReference>
<keyword evidence="23" id="KW-1185">Reference proteome</keyword>